<feature type="non-terminal residue" evidence="2">
    <location>
        <position position="1"/>
    </location>
</feature>
<dbReference type="EMBL" id="HAEB01015797">
    <property type="protein sequence ID" value="SBQ62324.1"/>
    <property type="molecule type" value="Transcribed_RNA"/>
</dbReference>
<sequence>APDRSPDTLPQLSCTVASSNKKPSKVTETANIFMSNVDQNTLNESLYTPLLSSNTAPTCSEEISSDTLKTAS</sequence>
<evidence type="ECO:0000256" key="1">
    <source>
        <dbReference type="SAM" id="MobiDB-lite"/>
    </source>
</evidence>
<dbReference type="AlphaFoldDB" id="A0A1A8FW40"/>
<protein>
    <submittedName>
        <fullName evidence="2">Family with sequence similarity 83, member G</fullName>
    </submittedName>
</protein>
<evidence type="ECO:0000313" key="2">
    <source>
        <dbReference type="EMBL" id="SBQ62324.1"/>
    </source>
</evidence>
<reference evidence="2" key="1">
    <citation type="submission" date="2016-05" db="EMBL/GenBank/DDBJ databases">
        <authorList>
            <person name="Lavstsen T."/>
            <person name="Jespersen J.S."/>
        </authorList>
    </citation>
    <scope>NUCLEOTIDE SEQUENCE</scope>
    <source>
        <tissue evidence="2">Brain</tissue>
    </source>
</reference>
<accession>A0A1A8FW40</accession>
<feature type="non-terminal residue" evidence="2">
    <location>
        <position position="72"/>
    </location>
</feature>
<gene>
    <name evidence="2" type="primary">FAM83G</name>
</gene>
<feature type="region of interest" description="Disordered" evidence="1">
    <location>
        <begin position="52"/>
        <end position="72"/>
    </location>
</feature>
<reference evidence="2" key="2">
    <citation type="submission" date="2016-06" db="EMBL/GenBank/DDBJ databases">
        <title>The genome of a short-lived fish provides insights into sex chromosome evolution and the genetic control of aging.</title>
        <authorList>
            <person name="Reichwald K."/>
            <person name="Felder M."/>
            <person name="Petzold A."/>
            <person name="Koch P."/>
            <person name="Groth M."/>
            <person name="Platzer M."/>
        </authorList>
    </citation>
    <scope>NUCLEOTIDE SEQUENCE</scope>
    <source>
        <tissue evidence="2">Brain</tissue>
    </source>
</reference>
<name>A0A1A8FW40_9TELE</name>
<organism evidence="2">
    <name type="scientific">Nothobranchius korthausae</name>
    <dbReference type="NCBI Taxonomy" id="1143690"/>
    <lineage>
        <taxon>Eukaryota</taxon>
        <taxon>Metazoa</taxon>
        <taxon>Chordata</taxon>
        <taxon>Craniata</taxon>
        <taxon>Vertebrata</taxon>
        <taxon>Euteleostomi</taxon>
        <taxon>Actinopterygii</taxon>
        <taxon>Neopterygii</taxon>
        <taxon>Teleostei</taxon>
        <taxon>Neoteleostei</taxon>
        <taxon>Acanthomorphata</taxon>
        <taxon>Ovalentaria</taxon>
        <taxon>Atherinomorphae</taxon>
        <taxon>Cyprinodontiformes</taxon>
        <taxon>Nothobranchiidae</taxon>
        <taxon>Nothobranchius</taxon>
    </lineage>
</organism>
<proteinExistence type="predicted"/>